<dbReference type="PROSITE" id="PS51892">
    <property type="entry name" value="SUBTILASE"/>
    <property type="match status" value="1"/>
</dbReference>
<keyword evidence="3" id="KW-0378">Hydrolase</keyword>
<accession>A0A6N6N599</accession>
<keyword evidence="9" id="KW-1185">Reference proteome</keyword>
<dbReference type="GO" id="GO:0004252">
    <property type="term" value="F:serine-type endopeptidase activity"/>
    <property type="evidence" value="ECO:0007669"/>
    <property type="project" value="InterPro"/>
</dbReference>
<dbReference type="InterPro" id="IPR023828">
    <property type="entry name" value="Peptidase_S8_Ser-AS"/>
</dbReference>
<feature type="chain" id="PRO_5026657837" evidence="6">
    <location>
        <begin position="32"/>
        <end position="610"/>
    </location>
</feature>
<dbReference type="AlphaFoldDB" id="A0A6N6N599"/>
<comment type="caution">
    <text evidence="8">The sequence shown here is derived from an EMBL/GenBank/DDBJ whole genome shotgun (WGS) entry which is preliminary data.</text>
</comment>
<dbReference type="PROSITE" id="PS00138">
    <property type="entry name" value="SUBTILASE_SER"/>
    <property type="match status" value="1"/>
</dbReference>
<dbReference type="EMBL" id="WAIE01000001">
    <property type="protein sequence ID" value="KAB1443063.1"/>
    <property type="molecule type" value="Genomic_DNA"/>
</dbReference>
<reference evidence="8 9" key="1">
    <citation type="journal article" date="2017" name="Int. J. Syst. Evol. Microbiol.">
        <title>Desulfovibrio senegalensis sp. nov., a mesophilic sulfate reducer isolated from marine sediment.</title>
        <authorList>
            <person name="Thioye A."/>
            <person name="Gam Z.B.A."/>
            <person name="Mbengue M."/>
            <person name="Cayol J.L."/>
            <person name="Joseph-Bartoli M."/>
            <person name="Toure-Kane C."/>
            <person name="Labat M."/>
        </authorList>
    </citation>
    <scope>NUCLEOTIDE SEQUENCE [LARGE SCALE GENOMIC DNA]</scope>
    <source>
        <strain evidence="8 9">DSM 101509</strain>
    </source>
</reference>
<dbReference type="PANTHER" id="PTHR43399:SF4">
    <property type="entry name" value="CELL WALL-ASSOCIATED PROTEASE"/>
    <property type="match status" value="1"/>
</dbReference>
<evidence type="ECO:0000256" key="6">
    <source>
        <dbReference type="SAM" id="SignalP"/>
    </source>
</evidence>
<dbReference type="PANTHER" id="PTHR43399">
    <property type="entry name" value="SUBTILISIN-RELATED"/>
    <property type="match status" value="1"/>
</dbReference>
<dbReference type="PRINTS" id="PR00723">
    <property type="entry name" value="SUBTILISIN"/>
</dbReference>
<comment type="similarity">
    <text evidence="1 5">Belongs to the peptidase S8 family.</text>
</comment>
<gene>
    <name evidence="8" type="ORF">F8A88_02020</name>
</gene>
<evidence type="ECO:0000256" key="5">
    <source>
        <dbReference type="PROSITE-ProRule" id="PRU01240"/>
    </source>
</evidence>
<organism evidence="8 9">
    <name type="scientific">Pseudodesulfovibrio senegalensis</name>
    <dbReference type="NCBI Taxonomy" id="1721087"/>
    <lineage>
        <taxon>Bacteria</taxon>
        <taxon>Pseudomonadati</taxon>
        <taxon>Thermodesulfobacteriota</taxon>
        <taxon>Desulfovibrionia</taxon>
        <taxon>Desulfovibrionales</taxon>
        <taxon>Desulfovibrionaceae</taxon>
    </lineage>
</organism>
<evidence type="ECO:0000313" key="8">
    <source>
        <dbReference type="EMBL" id="KAB1443063.1"/>
    </source>
</evidence>
<comment type="caution">
    <text evidence="5">Lacks conserved residue(s) required for the propagation of feature annotation.</text>
</comment>
<keyword evidence="6" id="KW-0732">Signal</keyword>
<name>A0A6N6N599_9BACT</name>
<evidence type="ECO:0000256" key="1">
    <source>
        <dbReference type="ARBA" id="ARBA00011073"/>
    </source>
</evidence>
<dbReference type="CDD" id="cd05562">
    <property type="entry name" value="Peptidases_S53_like"/>
    <property type="match status" value="1"/>
</dbReference>
<keyword evidence="4" id="KW-0720">Serine protease</keyword>
<dbReference type="InterPro" id="IPR051048">
    <property type="entry name" value="Peptidase_S8/S53_subtilisin"/>
</dbReference>
<proteinExistence type="inferred from homology"/>
<dbReference type="SUPFAM" id="SSF52743">
    <property type="entry name" value="Subtilisin-like"/>
    <property type="match status" value="1"/>
</dbReference>
<dbReference type="InterPro" id="IPR036852">
    <property type="entry name" value="Peptidase_S8/S53_dom_sf"/>
</dbReference>
<evidence type="ECO:0000256" key="2">
    <source>
        <dbReference type="ARBA" id="ARBA00022670"/>
    </source>
</evidence>
<feature type="domain" description="Peptidase S8/S53" evidence="7">
    <location>
        <begin position="237"/>
        <end position="583"/>
    </location>
</feature>
<keyword evidence="2" id="KW-0645">Protease</keyword>
<protein>
    <submittedName>
        <fullName evidence="8">S8 family serine peptidase</fullName>
    </submittedName>
</protein>
<evidence type="ECO:0000313" key="9">
    <source>
        <dbReference type="Proteomes" id="UP000438699"/>
    </source>
</evidence>
<dbReference type="Gene3D" id="3.40.50.200">
    <property type="entry name" value="Peptidase S8/S53 domain"/>
    <property type="match status" value="2"/>
</dbReference>
<dbReference type="GO" id="GO:0006508">
    <property type="term" value="P:proteolysis"/>
    <property type="evidence" value="ECO:0007669"/>
    <property type="project" value="UniProtKB-KW"/>
</dbReference>
<dbReference type="Proteomes" id="UP000438699">
    <property type="component" value="Unassembled WGS sequence"/>
</dbReference>
<dbReference type="InterPro" id="IPR000209">
    <property type="entry name" value="Peptidase_S8/S53_dom"/>
</dbReference>
<dbReference type="InterPro" id="IPR034075">
    <property type="entry name" value="Glr3161-like_dom"/>
</dbReference>
<dbReference type="Pfam" id="PF00082">
    <property type="entry name" value="Peptidase_S8"/>
    <property type="match status" value="1"/>
</dbReference>
<evidence type="ECO:0000256" key="4">
    <source>
        <dbReference type="ARBA" id="ARBA00022825"/>
    </source>
</evidence>
<dbReference type="InterPro" id="IPR015500">
    <property type="entry name" value="Peptidase_S8_subtilisin-rel"/>
</dbReference>
<sequence length="610" mass="63828">MQRRGSLMRVALCLCSMLLAVFVVVSGAAMAADLPAAAQRNASEQIQRIQNWKKGWTKAEQKVGSSLLMAIEQSRKTSFAESLPAFRPRALPRATDKGVGSGVLVDIRATVSDELLAAIADAGGRVINAHARYDAVRAYVPLDAMTGLAARTDVRTIREGEIPYLKKVNTSEGVVAHRADVAVSDLGVDGTGVKIGVLSDSVDHLADVQATGDLPAVTVLKDATGNSGEGTAMLEIVYDMAPGADLYFATAWNGVADFAAQIRALRDAGCQVIVDDVGYFSEAPFQDGPIAQAVDDVASTGVFYFSSAANSGNIDAGTGGVWEGDYSGMAPTGGITVDGADVHNFGGGDCTNLVTYFCSTLTLHWNDPLGESSNDYDLYLVDTSGNVVAQSTDTQAGSSDAFEIIQGSITANNYAAVVVRYDVNAATRMLHLNSNRGRFEYATDGQTHGHACAEGAFGVAAVGAQGRITPFDGSESVESFSSDGPRRMFFRADGTMYVPGDYSSSGGTVRSKPDITAADGVATATPGFEHFYGTSAAAPHAAAIAALMVEADQDITRSEMYSAFQDTALDLGSSGWDRNSGLGLIMADDCVERVRRSGAVAPVNMLLLGD</sequence>
<feature type="signal peptide" evidence="6">
    <location>
        <begin position="1"/>
        <end position="31"/>
    </location>
</feature>
<evidence type="ECO:0000259" key="7">
    <source>
        <dbReference type="Pfam" id="PF00082"/>
    </source>
</evidence>
<evidence type="ECO:0000256" key="3">
    <source>
        <dbReference type="ARBA" id="ARBA00022801"/>
    </source>
</evidence>